<dbReference type="GO" id="GO:0019448">
    <property type="term" value="P:L-cysteine catabolic process"/>
    <property type="evidence" value="ECO:0007669"/>
    <property type="project" value="TreeGrafter"/>
</dbReference>
<dbReference type="InterPro" id="IPR014710">
    <property type="entry name" value="RmlC-like_jellyroll"/>
</dbReference>
<evidence type="ECO:0000256" key="8">
    <source>
        <dbReference type="PIRSR" id="PIRSR610300-51"/>
    </source>
</evidence>
<dbReference type="PANTHER" id="PTHR12918:SF1">
    <property type="entry name" value="CYSTEINE DIOXYGENASE TYPE 1"/>
    <property type="match status" value="1"/>
</dbReference>
<dbReference type="EC" id="1.13.11.20" evidence="2 9"/>
<reference evidence="10 11" key="1">
    <citation type="journal article" date="2021" name="Sci. Rep.">
        <title>The genome of the diatom Chaetoceros tenuissimus carries an ancient integrated fragment of an extant virus.</title>
        <authorList>
            <person name="Hongo Y."/>
            <person name="Kimura K."/>
            <person name="Takaki Y."/>
            <person name="Yoshida Y."/>
            <person name="Baba S."/>
            <person name="Kobayashi G."/>
            <person name="Nagasaki K."/>
            <person name="Hano T."/>
            <person name="Tomaru Y."/>
        </authorList>
    </citation>
    <scope>NUCLEOTIDE SEQUENCE [LARGE SCALE GENOMIC DNA]</scope>
    <source>
        <strain evidence="10 11">NIES-3715</strain>
    </source>
</reference>
<evidence type="ECO:0000313" key="10">
    <source>
        <dbReference type="EMBL" id="GFH52282.1"/>
    </source>
</evidence>
<dbReference type="GO" id="GO:0017172">
    <property type="term" value="F:cysteine dioxygenase activity"/>
    <property type="evidence" value="ECO:0007669"/>
    <property type="project" value="UniProtKB-UniRule"/>
</dbReference>
<evidence type="ECO:0000256" key="2">
    <source>
        <dbReference type="ARBA" id="ARBA00013133"/>
    </source>
</evidence>
<keyword evidence="6 8" id="KW-0408">Iron</keyword>
<evidence type="ECO:0000256" key="7">
    <source>
        <dbReference type="PIRSR" id="PIRSR610300-50"/>
    </source>
</evidence>
<evidence type="ECO:0000256" key="9">
    <source>
        <dbReference type="RuleBase" id="RU366010"/>
    </source>
</evidence>
<comment type="similarity">
    <text evidence="1 9">Belongs to the cysteine dioxygenase family.</text>
</comment>
<evidence type="ECO:0000256" key="6">
    <source>
        <dbReference type="ARBA" id="ARBA00023004"/>
    </source>
</evidence>
<comment type="cofactor">
    <cofactor evidence="9">
        <name>Fe cation</name>
        <dbReference type="ChEBI" id="CHEBI:24875"/>
    </cofactor>
    <text evidence="9">Binds 1 Fe cation per subunit.</text>
</comment>
<dbReference type="GO" id="GO:0008198">
    <property type="term" value="F:ferrous iron binding"/>
    <property type="evidence" value="ECO:0007669"/>
    <property type="project" value="TreeGrafter"/>
</dbReference>
<evidence type="ECO:0000313" key="11">
    <source>
        <dbReference type="Proteomes" id="UP001054902"/>
    </source>
</evidence>
<dbReference type="PANTHER" id="PTHR12918">
    <property type="entry name" value="CYSTEINE DIOXYGENASE"/>
    <property type="match status" value="1"/>
</dbReference>
<dbReference type="Gene3D" id="2.60.120.10">
    <property type="entry name" value="Jelly Rolls"/>
    <property type="match status" value="1"/>
</dbReference>
<feature type="cross-link" description="3'-(S-cysteinyl)-tyrosine (Cys-Tyr)" evidence="7">
    <location>
        <begin position="130"/>
        <end position="196"/>
    </location>
</feature>
<protein>
    <recommendedName>
        <fullName evidence="2 9">Cysteine dioxygenase</fullName>
        <ecNumber evidence="2 9">1.13.11.20</ecNumber>
    </recommendedName>
</protein>
<sequence length="230" mass="26630">MNESNNFDDVLSSSPTTVISPILSSLVFGEIRKNERKISLQEFCNRLPQTISKKHYGKCSDRTKESDPLQNLLTQLEMSPKERERYQYISSTQNYTRNLISTDNQTYTLLLLCWNPNSESPIHDHPCDGCWMKVIQGAIREKRYIDTSKTKDGTTQKLIQTSDKVFNEEQVAYIDDSIGLHKICNEDQLAMSIHLYSPPIQKCRVWLSEDNAWNYCTKEMTNDSEFGVRL</sequence>
<dbReference type="EMBL" id="BLLK01000045">
    <property type="protein sequence ID" value="GFH52282.1"/>
    <property type="molecule type" value="Genomic_DNA"/>
</dbReference>
<gene>
    <name evidence="10" type="ORF">CTEN210_08758</name>
</gene>
<keyword evidence="4 9" id="KW-0223">Dioxygenase</keyword>
<name>A0AAD3CUF2_9STRA</name>
<evidence type="ECO:0000256" key="1">
    <source>
        <dbReference type="ARBA" id="ARBA00006622"/>
    </source>
</evidence>
<dbReference type="Pfam" id="PF05995">
    <property type="entry name" value="CDO_I"/>
    <property type="match status" value="1"/>
</dbReference>
<comment type="caution">
    <text evidence="10">The sequence shown here is derived from an EMBL/GenBank/DDBJ whole genome shotgun (WGS) entry which is preliminary data.</text>
</comment>
<dbReference type="AlphaFoldDB" id="A0AAD3CUF2"/>
<comment type="catalytic activity">
    <reaction evidence="9">
        <text>L-cysteine + O2 = 3-sulfino-L-alanine + H(+)</text>
        <dbReference type="Rhea" id="RHEA:20441"/>
        <dbReference type="ChEBI" id="CHEBI:15378"/>
        <dbReference type="ChEBI" id="CHEBI:15379"/>
        <dbReference type="ChEBI" id="CHEBI:35235"/>
        <dbReference type="ChEBI" id="CHEBI:61085"/>
        <dbReference type="EC" id="1.13.11.20"/>
    </reaction>
</comment>
<feature type="binding site" evidence="8">
    <location>
        <position position="123"/>
    </location>
    <ligand>
        <name>Fe cation</name>
        <dbReference type="ChEBI" id="CHEBI:24875"/>
        <note>catalytic</note>
    </ligand>
</feature>
<dbReference type="InterPro" id="IPR011051">
    <property type="entry name" value="RmlC_Cupin_sf"/>
</dbReference>
<keyword evidence="7" id="KW-0883">Thioether bond</keyword>
<keyword evidence="11" id="KW-1185">Reference proteome</keyword>
<evidence type="ECO:0000256" key="4">
    <source>
        <dbReference type="ARBA" id="ARBA00022964"/>
    </source>
</evidence>
<feature type="binding site" evidence="8">
    <location>
        <position position="125"/>
    </location>
    <ligand>
        <name>Fe cation</name>
        <dbReference type="ChEBI" id="CHEBI:24875"/>
        <note>catalytic</note>
    </ligand>
</feature>
<organism evidence="10 11">
    <name type="scientific">Chaetoceros tenuissimus</name>
    <dbReference type="NCBI Taxonomy" id="426638"/>
    <lineage>
        <taxon>Eukaryota</taxon>
        <taxon>Sar</taxon>
        <taxon>Stramenopiles</taxon>
        <taxon>Ochrophyta</taxon>
        <taxon>Bacillariophyta</taxon>
        <taxon>Coscinodiscophyceae</taxon>
        <taxon>Chaetocerotophycidae</taxon>
        <taxon>Chaetocerotales</taxon>
        <taxon>Chaetocerotaceae</taxon>
        <taxon>Chaetoceros</taxon>
    </lineage>
</organism>
<dbReference type="CDD" id="cd10548">
    <property type="entry name" value="cupin_CDO"/>
    <property type="match status" value="1"/>
</dbReference>
<keyword evidence="3 8" id="KW-0479">Metal-binding</keyword>
<evidence type="ECO:0000256" key="3">
    <source>
        <dbReference type="ARBA" id="ARBA00022723"/>
    </source>
</evidence>
<evidence type="ECO:0000256" key="5">
    <source>
        <dbReference type="ARBA" id="ARBA00023002"/>
    </source>
</evidence>
<dbReference type="Proteomes" id="UP001054902">
    <property type="component" value="Unassembled WGS sequence"/>
</dbReference>
<keyword evidence="5 9" id="KW-0560">Oxidoreductase</keyword>
<accession>A0AAD3CUF2</accession>
<feature type="binding site" evidence="8">
    <location>
        <position position="181"/>
    </location>
    <ligand>
        <name>Fe cation</name>
        <dbReference type="ChEBI" id="CHEBI:24875"/>
        <note>catalytic</note>
    </ligand>
</feature>
<dbReference type="SUPFAM" id="SSF51182">
    <property type="entry name" value="RmlC-like cupins"/>
    <property type="match status" value="1"/>
</dbReference>
<dbReference type="InterPro" id="IPR010300">
    <property type="entry name" value="CDO_1"/>
</dbReference>
<proteinExistence type="inferred from homology"/>